<evidence type="ECO:0000313" key="3">
    <source>
        <dbReference type="Proteomes" id="UP000026922"/>
    </source>
</evidence>
<dbReference type="InterPro" id="IPR027417">
    <property type="entry name" value="P-loop_NTPase"/>
</dbReference>
<sequence>MRHFAMMSAKKENLFALTVRWIEYQSNFLNIPLSRWKIYVPYTRCIPFLRRAFFTHDSAEECLPKIYSVSKNDSLPFERKLGWMLSFLTPVIPDIPLERRIMIAQDALLLWEQSLMYETSWHKLYEVQEEFFSQYECSTLHLLRYISELWPDFLKKKNPPRESVYEHFLDRFDELKDPTVLMGAQGTLPFTREMMKQLKKYPQGWILFPYAPNPSQTSQDSLSAFHPLYGFQKTLLDLNLNYDDIVIICDEYFKSANIKKKSKKISSFPDAQDAFLASYHGNFLTVPIKNTLHYYTVTTPMEEAYQVAQCLITCYKKGKSALCATPDPVLAQGVSILLENEGIPIQWQGSLCLIHHTSAHFILCLWQCIEKKWSFFSASDFLKHNTWKGRYPGLFQWMCFLENRYFRGNPLPENLWEWLNRHGQHTPYPRIAERIIKSFHSFFSSLSSMINSLQRYSLELWLNTLNQALEGVLKDWLWKESGKKVKEALNELINNAFAYEALNAAEVGVLLNHLFQNYFLSSPEHLNDSCETLLYLCGPKEARLLAPSYDVCILTSLYEGGWPRGITTNSLLPSGLQEHLKFPPSSWQIGMAARNFLSCLNAPEIIFIRSKNSGDPSRFLLRLQGISYSPVLENFKNFPYFVPSCDKPRVLCSQIKPKILSVSDMVLLYNNPYGFYLKRILGIYPLAPLQKEAGTSLGILFHRLLEQWMRRCPGNVSFLESVLKFHLMQLIEEMLFPQYSNRMIRTQILRCFEGFFEYELESRKNFFTSFIEAKGRKEVNTAFGSVVLVAQADRIDYKREGGIIIDYKTGVLPKTIQDDGVSSQLWWLAWILKNNGFKGVPDTFPIQKVQWFHLSLSHGFQCISAKVLEHLEDYIQNQWKTLEGYISGTLPYIPLETENFTDGISRRLEWKN</sequence>
<dbReference type="SUPFAM" id="SSF52540">
    <property type="entry name" value="P-loop containing nucleoside triphosphate hydrolases"/>
    <property type="match status" value="1"/>
</dbReference>
<dbReference type="Pfam" id="PF12705">
    <property type="entry name" value="PDDEXK_1"/>
    <property type="match status" value="1"/>
</dbReference>
<organism evidence="2 3">
    <name type="scientific">Holospora undulata HU1</name>
    <dbReference type="NCBI Taxonomy" id="1321371"/>
    <lineage>
        <taxon>Bacteria</taxon>
        <taxon>Pseudomonadati</taxon>
        <taxon>Pseudomonadota</taxon>
        <taxon>Alphaproteobacteria</taxon>
        <taxon>Holosporales</taxon>
        <taxon>Holosporaceae</taxon>
        <taxon>Holospora</taxon>
    </lineage>
</organism>
<protein>
    <recommendedName>
        <fullName evidence="1">PD-(D/E)XK endonuclease-like domain-containing protein</fullName>
    </recommendedName>
</protein>
<gene>
    <name evidence="2" type="ORF">K737_300285</name>
</gene>
<dbReference type="InterPro" id="IPR038726">
    <property type="entry name" value="PDDEXK_AddAB-type"/>
</dbReference>
<name>A0A061JGN8_9PROT</name>
<accession>A0A061JGN8</accession>
<evidence type="ECO:0000259" key="1">
    <source>
        <dbReference type="Pfam" id="PF12705"/>
    </source>
</evidence>
<comment type="caution">
    <text evidence="2">The sequence shown here is derived from an EMBL/GenBank/DDBJ whole genome shotgun (WGS) entry which is preliminary data.</text>
</comment>
<dbReference type="EMBL" id="ARPM03000079">
    <property type="protein sequence ID" value="ETZ05286.1"/>
    <property type="molecule type" value="Genomic_DNA"/>
</dbReference>
<feature type="domain" description="PD-(D/E)XK endonuclease-like" evidence="1">
    <location>
        <begin position="660"/>
        <end position="853"/>
    </location>
</feature>
<dbReference type="RefSeq" id="WP_006302095.1">
    <property type="nucleotide sequence ID" value="NZ_ARPM03000079.1"/>
</dbReference>
<reference evidence="2 3" key="1">
    <citation type="journal article" date="2013" name="Genome Announc.">
        <title>Draft Genome Sequence of Holospora undulata Strain HU1, a Micronucleus-Specific Symbiont of the Ciliate Paramecium caudatum.</title>
        <authorList>
            <person name="Dohra H."/>
            <person name="Suzuki H."/>
            <person name="Suzuki T."/>
            <person name="Tanaka K."/>
            <person name="Fujishima M."/>
        </authorList>
    </citation>
    <scope>NUCLEOTIDE SEQUENCE [LARGE SCALE GENOMIC DNA]</scope>
    <source>
        <strain evidence="2 3">HU1</strain>
    </source>
</reference>
<dbReference type="AlphaFoldDB" id="A0A061JGN8"/>
<keyword evidence="3" id="KW-1185">Reference proteome</keyword>
<proteinExistence type="predicted"/>
<dbReference type="Proteomes" id="UP000026922">
    <property type="component" value="Unassembled WGS sequence"/>
</dbReference>
<evidence type="ECO:0000313" key="2">
    <source>
        <dbReference type="EMBL" id="ETZ05286.1"/>
    </source>
</evidence>